<reference evidence="2" key="1">
    <citation type="journal article" date="2021" name="Microbiol. Resour. Announc.">
        <title>LGAAP: Leishmaniinae Genome Assembly and Annotation Pipeline.</title>
        <authorList>
            <person name="Almutairi H."/>
            <person name="Urbaniak M.D."/>
            <person name="Bates M.D."/>
            <person name="Jariyapan N."/>
            <person name="Kwakye-Nuako G."/>
            <person name="Thomaz-Soccol V."/>
            <person name="Al-Salem W.S."/>
            <person name="Dillon R.J."/>
            <person name="Bates P.A."/>
            <person name="Gatherer D."/>
        </authorList>
    </citation>
    <scope>NUCLEOTIDE SEQUENCE [LARGE SCALE GENOMIC DNA]</scope>
</reference>
<proteinExistence type="predicted"/>
<dbReference type="GeneID" id="92517726"/>
<comment type="caution">
    <text evidence="1">The sequence shown here is derived from an EMBL/GenBank/DDBJ whole genome shotgun (WGS) entry which is preliminary data.</text>
</comment>
<name>A0A836KR63_9TRYP</name>
<protein>
    <submittedName>
        <fullName evidence="1">Uncharacterized protein</fullName>
    </submittedName>
</protein>
<dbReference type="KEGG" id="lmat:92517726"/>
<dbReference type="OrthoDB" id="264162at2759"/>
<dbReference type="RefSeq" id="XP_067180427.1">
    <property type="nucleotide sequence ID" value="XM_067325214.1"/>
</dbReference>
<dbReference type="EMBL" id="JAFEUZ010000012">
    <property type="protein sequence ID" value="KAG5484489.1"/>
    <property type="molecule type" value="Genomic_DNA"/>
</dbReference>
<dbReference type="AlphaFoldDB" id="A0A836KR63"/>
<accession>A0A836KR63</accession>
<organism evidence="1 2">
    <name type="scientific">Leishmania martiniquensis</name>
    <dbReference type="NCBI Taxonomy" id="1580590"/>
    <lineage>
        <taxon>Eukaryota</taxon>
        <taxon>Discoba</taxon>
        <taxon>Euglenozoa</taxon>
        <taxon>Kinetoplastea</taxon>
        <taxon>Metakinetoplastina</taxon>
        <taxon>Trypanosomatida</taxon>
        <taxon>Trypanosomatidae</taxon>
        <taxon>Leishmaniinae</taxon>
        <taxon>Leishmania</taxon>
    </lineage>
</organism>
<gene>
    <name evidence="1" type="ORF">LSCM1_07860</name>
</gene>
<evidence type="ECO:0000313" key="1">
    <source>
        <dbReference type="EMBL" id="KAG5484489.1"/>
    </source>
</evidence>
<keyword evidence="2" id="KW-1185">Reference proteome</keyword>
<reference evidence="2" key="2">
    <citation type="journal article" date="2021" name="Sci. Data">
        <title>Chromosome-scale genome sequencing, assembly and annotation of six genomes from subfamily Leishmaniinae.</title>
        <authorList>
            <person name="Almutairi H."/>
            <person name="Urbaniak M.D."/>
            <person name="Bates M.D."/>
            <person name="Jariyapan N."/>
            <person name="Kwakye-Nuako G."/>
            <person name="Thomaz Soccol V."/>
            <person name="Al-Salem W.S."/>
            <person name="Dillon R.J."/>
            <person name="Bates P.A."/>
            <person name="Gatherer D."/>
        </authorList>
    </citation>
    <scope>NUCLEOTIDE SEQUENCE [LARGE SCALE GENOMIC DNA]</scope>
</reference>
<evidence type="ECO:0000313" key="2">
    <source>
        <dbReference type="Proteomes" id="UP000673552"/>
    </source>
</evidence>
<sequence length="96" mass="10248">MGRTIIKLGVRPGIGEKEKSPTRSADQPVSADVALSSVTGEGGCVVDSTMLQKYLMRKYLSGSRADENALAELAGEMAIESPTLNSKSIIYEDWGL</sequence>
<dbReference type="Proteomes" id="UP000673552">
    <property type="component" value="Unassembled WGS sequence"/>
</dbReference>